<organism evidence="1 2">
    <name type="scientific">Centaurea solstitialis</name>
    <name type="common">yellow star-thistle</name>
    <dbReference type="NCBI Taxonomy" id="347529"/>
    <lineage>
        <taxon>Eukaryota</taxon>
        <taxon>Viridiplantae</taxon>
        <taxon>Streptophyta</taxon>
        <taxon>Embryophyta</taxon>
        <taxon>Tracheophyta</taxon>
        <taxon>Spermatophyta</taxon>
        <taxon>Magnoliopsida</taxon>
        <taxon>eudicotyledons</taxon>
        <taxon>Gunneridae</taxon>
        <taxon>Pentapetalae</taxon>
        <taxon>asterids</taxon>
        <taxon>campanulids</taxon>
        <taxon>Asterales</taxon>
        <taxon>Asteraceae</taxon>
        <taxon>Carduoideae</taxon>
        <taxon>Cardueae</taxon>
        <taxon>Centaureinae</taxon>
        <taxon>Centaurea</taxon>
    </lineage>
</organism>
<sequence>MQYLKLKYRRPFEIGGPVRKHHRHTPRAAHLHWLGQLGKQQTIVAFDLGDQAFSETCLPVNNVKRRNTLGILSGKLCVM</sequence>
<reference evidence="1" key="1">
    <citation type="submission" date="2023-03" db="EMBL/GenBank/DDBJ databases">
        <title>Chromosome-scale reference genome and RAD-based genetic map of yellow starthistle (Centaurea solstitialis) reveal putative structural variation and QTLs associated with invader traits.</title>
        <authorList>
            <person name="Reatini B."/>
            <person name="Cang F.A."/>
            <person name="Jiang Q."/>
            <person name="Mckibben M.T.W."/>
            <person name="Barker M.S."/>
            <person name="Rieseberg L.H."/>
            <person name="Dlugosch K.M."/>
        </authorList>
    </citation>
    <scope>NUCLEOTIDE SEQUENCE</scope>
    <source>
        <strain evidence="1">CAN-66</strain>
        <tissue evidence="1">Leaf</tissue>
    </source>
</reference>
<keyword evidence="2" id="KW-1185">Reference proteome</keyword>
<proteinExistence type="predicted"/>
<comment type="caution">
    <text evidence="1">The sequence shown here is derived from an EMBL/GenBank/DDBJ whole genome shotgun (WGS) entry which is preliminary data.</text>
</comment>
<evidence type="ECO:0000313" key="2">
    <source>
        <dbReference type="Proteomes" id="UP001172457"/>
    </source>
</evidence>
<protein>
    <submittedName>
        <fullName evidence="1">Uncharacterized protein</fullName>
    </submittedName>
</protein>
<name>A0AA38T423_9ASTR</name>
<accession>A0AA38T423</accession>
<dbReference type="AlphaFoldDB" id="A0AA38T423"/>
<dbReference type="EMBL" id="JARYMX010000004">
    <property type="protein sequence ID" value="KAJ9554009.1"/>
    <property type="molecule type" value="Genomic_DNA"/>
</dbReference>
<gene>
    <name evidence="1" type="ORF">OSB04_018054</name>
</gene>
<dbReference type="Proteomes" id="UP001172457">
    <property type="component" value="Chromosome 4"/>
</dbReference>
<evidence type="ECO:0000313" key="1">
    <source>
        <dbReference type="EMBL" id="KAJ9554009.1"/>
    </source>
</evidence>